<name>A0A919BH53_9GAMM</name>
<evidence type="ECO:0000313" key="1">
    <source>
        <dbReference type="EMBL" id="GHF88724.1"/>
    </source>
</evidence>
<dbReference type="EMBL" id="BNCK01000003">
    <property type="protein sequence ID" value="GHF88724.1"/>
    <property type="molecule type" value="Genomic_DNA"/>
</dbReference>
<comment type="caution">
    <text evidence="1">The sequence shown here is derived from an EMBL/GenBank/DDBJ whole genome shotgun (WGS) entry which is preliminary data.</text>
</comment>
<dbReference type="RefSeq" id="WP_189768949.1">
    <property type="nucleotide sequence ID" value="NZ_BNCK01000003.1"/>
</dbReference>
<accession>A0A919BH53</accession>
<dbReference type="GO" id="GO:0072344">
    <property type="term" value="P:rescue of stalled ribosome"/>
    <property type="evidence" value="ECO:0007669"/>
    <property type="project" value="InterPro"/>
</dbReference>
<reference evidence="1" key="2">
    <citation type="submission" date="2020-09" db="EMBL/GenBank/DDBJ databases">
        <authorList>
            <person name="Sun Q."/>
            <person name="Kim S."/>
        </authorList>
    </citation>
    <scope>NUCLEOTIDE SEQUENCE</scope>
    <source>
        <strain evidence="1">KCTC 42731</strain>
    </source>
</reference>
<gene>
    <name evidence="1" type="ORF">GCM10017161_15590</name>
</gene>
<dbReference type="AlphaFoldDB" id="A0A919BH53"/>
<organism evidence="1 2">
    <name type="scientific">Thalassotalea marina</name>
    <dbReference type="NCBI Taxonomy" id="1673741"/>
    <lineage>
        <taxon>Bacteria</taxon>
        <taxon>Pseudomonadati</taxon>
        <taxon>Pseudomonadota</taxon>
        <taxon>Gammaproteobacteria</taxon>
        <taxon>Alteromonadales</taxon>
        <taxon>Colwelliaceae</taxon>
        <taxon>Thalassotalea</taxon>
    </lineage>
</organism>
<dbReference type="InterPro" id="IPR005589">
    <property type="entry name" value="ArfA"/>
</dbReference>
<evidence type="ECO:0000313" key="2">
    <source>
        <dbReference type="Proteomes" id="UP000623842"/>
    </source>
</evidence>
<reference evidence="1" key="1">
    <citation type="journal article" date="2014" name="Int. J. Syst. Evol. Microbiol.">
        <title>Complete genome sequence of Corynebacterium casei LMG S-19264T (=DSM 44701T), isolated from a smear-ripened cheese.</title>
        <authorList>
            <consortium name="US DOE Joint Genome Institute (JGI-PGF)"/>
            <person name="Walter F."/>
            <person name="Albersmeier A."/>
            <person name="Kalinowski J."/>
            <person name="Ruckert C."/>
        </authorList>
    </citation>
    <scope>NUCLEOTIDE SEQUENCE</scope>
    <source>
        <strain evidence="1">KCTC 42731</strain>
    </source>
</reference>
<dbReference type="Pfam" id="PF03889">
    <property type="entry name" value="ArfA"/>
    <property type="match status" value="1"/>
</dbReference>
<evidence type="ECO:0008006" key="3">
    <source>
        <dbReference type="Google" id="ProtNLM"/>
    </source>
</evidence>
<dbReference type="Proteomes" id="UP000623842">
    <property type="component" value="Unassembled WGS sequence"/>
</dbReference>
<proteinExistence type="predicted"/>
<protein>
    <recommendedName>
        <fullName evidence="3">Ribosome alternative rescue factor ArfA</fullName>
    </recommendedName>
</protein>
<keyword evidence="2" id="KW-1185">Reference proteome</keyword>
<sequence>MSKGKCQTSKVEHQRGHIKDNALAALVTSKIFRSQVMKAKKGKGAYARKAKHQGKEPYLMVA</sequence>